<keyword evidence="1" id="KW-0175">Coiled coil</keyword>
<dbReference type="EMBL" id="LGKO01000005">
    <property type="protein sequence ID" value="KPL82529.1"/>
    <property type="molecule type" value="Genomic_DNA"/>
</dbReference>
<protein>
    <submittedName>
        <fullName evidence="2">Uncharacterized protein</fullName>
    </submittedName>
</protein>
<dbReference type="Gene3D" id="1.10.287.1490">
    <property type="match status" value="1"/>
</dbReference>
<dbReference type="Proteomes" id="UP000050544">
    <property type="component" value="Unassembled WGS sequence"/>
</dbReference>
<reference evidence="2 3" key="1">
    <citation type="submission" date="2015-07" db="EMBL/GenBank/DDBJ databases">
        <title>Whole genome sequence of Thermanaerothrix daxensis DSM 23592.</title>
        <authorList>
            <person name="Hemp J."/>
            <person name="Ward L.M."/>
            <person name="Pace L.A."/>
            <person name="Fischer W.W."/>
        </authorList>
    </citation>
    <scope>NUCLEOTIDE SEQUENCE [LARGE SCALE GENOMIC DNA]</scope>
    <source>
        <strain evidence="2 3">GNS-1</strain>
    </source>
</reference>
<dbReference type="STRING" id="869279.SE15_10370"/>
<dbReference type="AlphaFoldDB" id="A0A0P6Y0W8"/>
<dbReference type="RefSeq" id="WP_054522035.1">
    <property type="nucleotide sequence ID" value="NZ_LGKO01000005.1"/>
</dbReference>
<evidence type="ECO:0000313" key="3">
    <source>
        <dbReference type="Proteomes" id="UP000050544"/>
    </source>
</evidence>
<evidence type="ECO:0000256" key="1">
    <source>
        <dbReference type="SAM" id="Coils"/>
    </source>
</evidence>
<keyword evidence="3" id="KW-1185">Reference proteome</keyword>
<feature type="coiled-coil region" evidence="1">
    <location>
        <begin position="377"/>
        <end position="491"/>
    </location>
</feature>
<name>A0A0P6Y0W8_9CHLR</name>
<sequence>MRKIIFACGTESHVLTSFILSVTEYKEDYKVLLLNSHRTIPYAQKATSIGIWDEVVVIEGDPDANMQLFEALSSSASILHFYSWGFPLFNRLFSLCASKGVPIALTDEGLLSYSPRRRLAGWLSQNPLSHAQVITEFNLDAVSQIWVFSPSMVCEPTLAEIRSIPLESFYQVCRQNSGLVEKFRALFGFPENFELLYAPFIYFRQYFSAIGTLLPEIDAWVDKQICSLFDPTSLIIKDHPAYTNPLYEHPANQEYRGPWEALLILKHIDPSSHIELPKVYLSLSSSALVKTPFFGVEGNFVFLHKLVEPYTIWRDEVLETIIEKLASLYKGVKVHIPATWEEFYRTLVQISTEVGISIPVRNDGGVITAEEVLARTALKYSNRLKQVEGNLNVLRAEVETSRERVAGLEAQLSEREAVLAALRVEVETSRERVAGLEAQLAEREQQNTALSLQKAALQQELDAARHQTESLRQYQQEREQILQNLNSTLLEIYSSTAWKIIQWMWRVRLWLFPRGSWREKVGKNIFGYLRALKKKS</sequence>
<organism evidence="2 3">
    <name type="scientific">Thermanaerothrix daxensis</name>
    <dbReference type="NCBI Taxonomy" id="869279"/>
    <lineage>
        <taxon>Bacteria</taxon>
        <taxon>Bacillati</taxon>
        <taxon>Chloroflexota</taxon>
        <taxon>Anaerolineae</taxon>
        <taxon>Anaerolineales</taxon>
        <taxon>Anaerolineaceae</taxon>
        <taxon>Thermanaerothrix</taxon>
    </lineage>
</organism>
<evidence type="ECO:0000313" key="2">
    <source>
        <dbReference type="EMBL" id="KPL82529.1"/>
    </source>
</evidence>
<comment type="caution">
    <text evidence="2">The sequence shown here is derived from an EMBL/GenBank/DDBJ whole genome shotgun (WGS) entry which is preliminary data.</text>
</comment>
<accession>A0A0P6Y0W8</accession>
<gene>
    <name evidence="2" type="ORF">SE15_10370</name>
</gene>
<proteinExistence type="predicted"/>